<dbReference type="Proteomes" id="UP000002640">
    <property type="component" value="Unassembled WGS sequence"/>
</dbReference>
<name>G4ZKW7_PHYSP</name>
<sequence>MQFVKTLVIAAIATTLCRAPANVLAEADTHENTPNIRKLYYSKIPQPPTPSPAANDRKLYYTKIPQTPTPSPVVSQPAIIEGSNAVYVTPPDDNRR</sequence>
<feature type="chain" id="PRO_5003472192" description="RxLR effector protein" evidence="1">
    <location>
        <begin position="26"/>
        <end position="96"/>
    </location>
</feature>
<keyword evidence="1" id="KW-0732">Signal</keyword>
<feature type="signal peptide" evidence="1">
    <location>
        <begin position="1"/>
        <end position="25"/>
    </location>
</feature>
<dbReference type="EMBL" id="JH159155">
    <property type="protein sequence ID" value="EGZ14885.1"/>
    <property type="molecule type" value="Genomic_DNA"/>
</dbReference>
<dbReference type="GeneID" id="20646618"/>
<dbReference type="AlphaFoldDB" id="G4ZKW7"/>
<evidence type="ECO:0008006" key="4">
    <source>
        <dbReference type="Google" id="ProtNLM"/>
    </source>
</evidence>
<dbReference type="InParanoid" id="G4ZKW7"/>
<proteinExistence type="predicted"/>
<protein>
    <recommendedName>
        <fullName evidence="4">RxLR effector protein</fullName>
    </recommendedName>
</protein>
<dbReference type="KEGG" id="psoj:PHYSODRAFT_333191"/>
<organism evidence="2 3">
    <name type="scientific">Phytophthora sojae (strain P6497)</name>
    <name type="common">Soybean stem and root rot agent</name>
    <name type="synonym">Phytophthora megasperma f. sp. glycines</name>
    <dbReference type="NCBI Taxonomy" id="1094619"/>
    <lineage>
        <taxon>Eukaryota</taxon>
        <taxon>Sar</taxon>
        <taxon>Stramenopiles</taxon>
        <taxon>Oomycota</taxon>
        <taxon>Peronosporomycetes</taxon>
        <taxon>Peronosporales</taxon>
        <taxon>Peronosporaceae</taxon>
        <taxon>Phytophthora</taxon>
    </lineage>
</organism>
<dbReference type="OMA" id="ADTHENT"/>
<evidence type="ECO:0000313" key="3">
    <source>
        <dbReference type="Proteomes" id="UP000002640"/>
    </source>
</evidence>
<evidence type="ECO:0000256" key="1">
    <source>
        <dbReference type="SAM" id="SignalP"/>
    </source>
</evidence>
<dbReference type="RefSeq" id="XP_009528634.1">
    <property type="nucleotide sequence ID" value="XM_009530339.1"/>
</dbReference>
<reference evidence="2 3" key="1">
    <citation type="journal article" date="2006" name="Science">
        <title>Phytophthora genome sequences uncover evolutionary origins and mechanisms of pathogenesis.</title>
        <authorList>
            <person name="Tyler B.M."/>
            <person name="Tripathy S."/>
            <person name="Zhang X."/>
            <person name="Dehal P."/>
            <person name="Jiang R.H."/>
            <person name="Aerts A."/>
            <person name="Arredondo F.D."/>
            <person name="Baxter L."/>
            <person name="Bensasson D."/>
            <person name="Beynon J.L."/>
            <person name="Chapman J."/>
            <person name="Damasceno C.M."/>
            <person name="Dorrance A.E."/>
            <person name="Dou D."/>
            <person name="Dickerman A.W."/>
            <person name="Dubchak I.L."/>
            <person name="Garbelotto M."/>
            <person name="Gijzen M."/>
            <person name="Gordon S.G."/>
            <person name="Govers F."/>
            <person name="Grunwald N.J."/>
            <person name="Huang W."/>
            <person name="Ivors K.L."/>
            <person name="Jones R.W."/>
            <person name="Kamoun S."/>
            <person name="Krampis K."/>
            <person name="Lamour K.H."/>
            <person name="Lee M.K."/>
            <person name="McDonald W.H."/>
            <person name="Medina M."/>
            <person name="Meijer H.J."/>
            <person name="Nordberg E.K."/>
            <person name="Maclean D.J."/>
            <person name="Ospina-Giraldo M.D."/>
            <person name="Morris P.F."/>
            <person name="Phuntumart V."/>
            <person name="Putnam N.H."/>
            <person name="Rash S."/>
            <person name="Rose J.K."/>
            <person name="Sakihama Y."/>
            <person name="Salamov A.A."/>
            <person name="Savidor A."/>
            <person name="Scheuring C.F."/>
            <person name="Smith B.M."/>
            <person name="Sobral B.W."/>
            <person name="Terry A."/>
            <person name="Torto-Alalibo T.A."/>
            <person name="Win J."/>
            <person name="Xu Z."/>
            <person name="Zhang H."/>
            <person name="Grigoriev I.V."/>
            <person name="Rokhsar D.S."/>
            <person name="Boore J.L."/>
        </authorList>
    </citation>
    <scope>NUCLEOTIDE SEQUENCE [LARGE SCALE GENOMIC DNA]</scope>
    <source>
        <strain evidence="2 3">P6497</strain>
    </source>
</reference>
<keyword evidence="3" id="KW-1185">Reference proteome</keyword>
<evidence type="ECO:0000313" key="2">
    <source>
        <dbReference type="EMBL" id="EGZ14885.1"/>
    </source>
</evidence>
<accession>G4ZKW7</accession>
<gene>
    <name evidence="2" type="ORF">PHYSODRAFT_333191</name>
</gene>